<sequence>MNIDGVFSGGGVKALAFIGALEVLEEQNYYFERVAGTSAGAIIASLKAAGYNAKDLNVILEELSFEKLIDQPLSDQIFPFSKWLFLYFRMGLYKGNRLEQLLAKWLHKKGVHTFADLPKGSLKVVCSDVTLGRMVVFPDDLKEVYGIDPRTFSVAKAARISASLPYFFMPVKIHGKKGKSLVVDGGVLSNFPIWLFENEHGRRKRPIIGMQLSDPPDQLPERKIKNSIQMFQALFSTMKQAHDARYISTTKSRDIIFIPVKGVETTDFYLSPLQKERLLEIGREQAMGFLKRWSK</sequence>
<organism evidence="4 5">
    <name type="scientific">Halobacillus andaensis</name>
    <dbReference type="NCBI Taxonomy" id="1176239"/>
    <lineage>
        <taxon>Bacteria</taxon>
        <taxon>Bacillati</taxon>
        <taxon>Bacillota</taxon>
        <taxon>Bacilli</taxon>
        <taxon>Bacillales</taxon>
        <taxon>Bacillaceae</taxon>
        <taxon>Halobacillus</taxon>
    </lineage>
</organism>
<keyword evidence="2" id="KW-0442">Lipid degradation</keyword>
<dbReference type="InterPro" id="IPR002641">
    <property type="entry name" value="PNPLA_dom"/>
</dbReference>
<evidence type="ECO:0000313" key="5">
    <source>
        <dbReference type="Proteomes" id="UP000660110"/>
    </source>
</evidence>
<protein>
    <recommendedName>
        <fullName evidence="3">PNPLA domain-containing protein</fullName>
    </recommendedName>
</protein>
<dbReference type="InterPro" id="IPR052580">
    <property type="entry name" value="Lipid_Hydrolase"/>
</dbReference>
<feature type="short sequence motif" description="DGA/G" evidence="2">
    <location>
        <begin position="184"/>
        <end position="186"/>
    </location>
</feature>
<evidence type="ECO:0000313" key="4">
    <source>
        <dbReference type="EMBL" id="GGF08214.1"/>
    </source>
</evidence>
<dbReference type="InterPro" id="IPR016035">
    <property type="entry name" value="Acyl_Trfase/lysoPLipase"/>
</dbReference>
<comment type="caution">
    <text evidence="2">Lacks conserved residue(s) required for the propagation of feature annotation.</text>
</comment>
<proteinExistence type="predicted"/>
<feature type="active site" description="Nucleophile" evidence="2">
    <location>
        <position position="38"/>
    </location>
</feature>
<reference evidence="4" key="1">
    <citation type="journal article" date="2014" name="Int. J. Syst. Evol. Microbiol.">
        <title>Complete genome sequence of Corynebacterium casei LMG S-19264T (=DSM 44701T), isolated from a smear-ripened cheese.</title>
        <authorList>
            <consortium name="US DOE Joint Genome Institute (JGI-PGF)"/>
            <person name="Walter F."/>
            <person name="Albersmeier A."/>
            <person name="Kalinowski J."/>
            <person name="Ruckert C."/>
        </authorList>
    </citation>
    <scope>NUCLEOTIDE SEQUENCE</scope>
    <source>
        <strain evidence="4">CGMCC 1.12153</strain>
    </source>
</reference>
<dbReference type="PANTHER" id="PTHR46394">
    <property type="entry name" value="ANNEXIN"/>
    <property type="match status" value="1"/>
</dbReference>
<keyword evidence="2" id="KW-0378">Hydrolase</keyword>
<comment type="caution">
    <text evidence="4">The sequence shown here is derived from an EMBL/GenBank/DDBJ whole genome shotgun (WGS) entry which is preliminary data.</text>
</comment>
<evidence type="ECO:0000256" key="2">
    <source>
        <dbReference type="PROSITE-ProRule" id="PRU01161"/>
    </source>
</evidence>
<feature type="active site" description="Proton acceptor" evidence="2">
    <location>
        <position position="184"/>
    </location>
</feature>
<dbReference type="AlphaFoldDB" id="A0A917AXU6"/>
<dbReference type="GO" id="GO:0016042">
    <property type="term" value="P:lipid catabolic process"/>
    <property type="evidence" value="ECO:0007669"/>
    <property type="project" value="UniProtKB-UniRule"/>
</dbReference>
<dbReference type="SUPFAM" id="SSF52151">
    <property type="entry name" value="FabD/lysophospholipase-like"/>
    <property type="match status" value="1"/>
</dbReference>
<dbReference type="GO" id="GO:0016787">
    <property type="term" value="F:hydrolase activity"/>
    <property type="evidence" value="ECO:0007669"/>
    <property type="project" value="UniProtKB-UniRule"/>
</dbReference>
<accession>A0A917AXU6</accession>
<dbReference type="CDD" id="cd07207">
    <property type="entry name" value="Pat_ExoU_VipD_like"/>
    <property type="match status" value="1"/>
</dbReference>
<evidence type="ECO:0000256" key="1">
    <source>
        <dbReference type="ARBA" id="ARBA00023098"/>
    </source>
</evidence>
<dbReference type="PANTHER" id="PTHR46394:SF1">
    <property type="entry name" value="PNPLA DOMAIN-CONTAINING PROTEIN"/>
    <property type="match status" value="1"/>
</dbReference>
<gene>
    <name evidence="4" type="primary">yqhO</name>
    <name evidence="4" type="ORF">GCM10010954_03320</name>
</gene>
<dbReference type="PROSITE" id="PS51635">
    <property type="entry name" value="PNPLA"/>
    <property type="match status" value="1"/>
</dbReference>
<feature type="short sequence motif" description="GXSXG" evidence="2">
    <location>
        <begin position="36"/>
        <end position="40"/>
    </location>
</feature>
<feature type="domain" description="PNPLA" evidence="3">
    <location>
        <begin position="5"/>
        <end position="197"/>
    </location>
</feature>
<reference evidence="4" key="2">
    <citation type="submission" date="2020-09" db="EMBL/GenBank/DDBJ databases">
        <authorList>
            <person name="Sun Q."/>
            <person name="Zhou Y."/>
        </authorList>
    </citation>
    <scope>NUCLEOTIDE SEQUENCE</scope>
    <source>
        <strain evidence="4">CGMCC 1.12153</strain>
    </source>
</reference>
<dbReference type="Pfam" id="PF01734">
    <property type="entry name" value="Patatin"/>
    <property type="match status" value="1"/>
</dbReference>
<name>A0A917AXU6_HALAA</name>
<keyword evidence="1 2" id="KW-0443">Lipid metabolism</keyword>
<dbReference type="Gene3D" id="3.40.1090.10">
    <property type="entry name" value="Cytosolic phospholipase A2 catalytic domain"/>
    <property type="match status" value="2"/>
</dbReference>
<keyword evidence="5" id="KW-1185">Reference proteome</keyword>
<dbReference type="EMBL" id="BMEL01000001">
    <property type="protein sequence ID" value="GGF08214.1"/>
    <property type="molecule type" value="Genomic_DNA"/>
</dbReference>
<evidence type="ECO:0000259" key="3">
    <source>
        <dbReference type="PROSITE" id="PS51635"/>
    </source>
</evidence>
<dbReference type="Proteomes" id="UP000660110">
    <property type="component" value="Unassembled WGS sequence"/>
</dbReference>